<evidence type="ECO:0000256" key="1">
    <source>
        <dbReference type="SAM" id="MobiDB-lite"/>
    </source>
</evidence>
<dbReference type="OrthoDB" id="6512834at2759"/>
<sequence>MLLRVHISPTNIRRVELPERPASVDHLKSFLSETLQLKSGFSLQFEDPDFNNELCNLNDIKELPAAKATLKVLWEASPPLDSTDTSSVSSLDTASMTSCQNDVQSPESSVSRNLRSVEQWPSTFNIPAFSLDVELRLRKANEIYQQTKKPLNVPRDMKCEILDKIVQAIFEIKAYPDAYEVQSVASALVQKHPCLAEPGKRTGWDGWVMSIKFKLGNYRAKLREAGCSEVSVNTKRKSHEGVTATIKKPKRAEVNFLPDHPEGQTDDSLEEVRLIMIDEMKKKRIDSTLIQQKMQETFSLRRKEVVEIQPLVEEIRERWPALFLKDEICMEFFRISNVDLLEKFNMSLEKYTTPLLKLYRKRTDAFGEEMKTLLDKLDEQVSDITTHRKITALKGLPIFLREKPACFLKMCLDTDPEDHSTKGVKIGILTVVEDDVAAVTSLPTVINLAIILEEAIVLQDITDLPAAFAYLFGLLYALNMEYPKELKYTFEVIQKIFMDLGGTCSARVQSLKSKLC</sequence>
<keyword evidence="2" id="KW-1185">Reference proteome</keyword>
<feature type="compositionally biased region" description="Polar residues" evidence="1">
    <location>
        <begin position="99"/>
        <end position="110"/>
    </location>
</feature>
<dbReference type="RefSeq" id="XP_026136619.1">
    <property type="nucleotide sequence ID" value="XM_026280834.1"/>
</dbReference>
<proteinExistence type="predicted"/>
<dbReference type="GeneID" id="113114093"/>
<accession>A0A6P6QT89</accession>
<feature type="region of interest" description="Disordered" evidence="1">
    <location>
        <begin position="79"/>
        <end position="110"/>
    </location>
</feature>
<protein>
    <submittedName>
        <fullName evidence="3 4">Uncharacterized protein LOC113114093</fullName>
    </submittedName>
</protein>
<reference evidence="3 4" key="1">
    <citation type="submission" date="2025-04" db="UniProtKB">
        <authorList>
            <consortium name="RefSeq"/>
        </authorList>
    </citation>
    <scope>IDENTIFICATION</scope>
    <source>
        <strain evidence="3 4">Wakin</strain>
        <tissue evidence="3 4">Muscle</tissue>
    </source>
</reference>
<feature type="compositionally biased region" description="Low complexity" evidence="1">
    <location>
        <begin position="79"/>
        <end position="98"/>
    </location>
</feature>
<dbReference type="KEGG" id="caua:113114093"/>
<dbReference type="PANTHER" id="PTHR31025:SF27">
    <property type="entry name" value="SI:CH211-193K19.2-RELATED"/>
    <property type="match status" value="1"/>
</dbReference>
<organism evidence="2 3">
    <name type="scientific">Carassius auratus</name>
    <name type="common">Goldfish</name>
    <dbReference type="NCBI Taxonomy" id="7957"/>
    <lineage>
        <taxon>Eukaryota</taxon>
        <taxon>Metazoa</taxon>
        <taxon>Chordata</taxon>
        <taxon>Craniata</taxon>
        <taxon>Vertebrata</taxon>
        <taxon>Euteleostomi</taxon>
        <taxon>Actinopterygii</taxon>
        <taxon>Neopterygii</taxon>
        <taxon>Teleostei</taxon>
        <taxon>Ostariophysi</taxon>
        <taxon>Cypriniformes</taxon>
        <taxon>Cyprinidae</taxon>
        <taxon>Cyprininae</taxon>
        <taxon>Carassius</taxon>
    </lineage>
</organism>
<dbReference type="PANTHER" id="PTHR31025">
    <property type="entry name" value="SI:CH211-196P9.1-RELATED"/>
    <property type="match status" value="1"/>
</dbReference>
<dbReference type="RefSeq" id="XP_026136618.1">
    <property type="nucleotide sequence ID" value="XM_026280833.1"/>
</dbReference>
<dbReference type="AlphaFoldDB" id="A0A6P6QT89"/>
<evidence type="ECO:0000313" key="3">
    <source>
        <dbReference type="RefSeq" id="XP_026136618.1"/>
    </source>
</evidence>
<dbReference type="Proteomes" id="UP000515129">
    <property type="component" value="Chromosome 14"/>
</dbReference>
<name>A0A6P6QT89_CARAU</name>
<evidence type="ECO:0000313" key="2">
    <source>
        <dbReference type="Proteomes" id="UP000515129"/>
    </source>
</evidence>
<gene>
    <name evidence="3 4" type="primary">LOC113114093</name>
</gene>
<evidence type="ECO:0000313" key="4">
    <source>
        <dbReference type="RefSeq" id="XP_026136619.1"/>
    </source>
</evidence>